<name>A0A5K7W5A3_9EUKA</name>
<geneLocation type="organellar chromatophore" evidence="1"/>
<evidence type="ECO:0000313" key="2">
    <source>
        <dbReference type="Proteomes" id="UP000503178"/>
    </source>
</evidence>
<keyword evidence="1" id="KW-0934">Plastid</keyword>
<dbReference type="Pfam" id="PF26132">
    <property type="entry name" value="UPF0367"/>
    <property type="match status" value="1"/>
</dbReference>
<proteinExistence type="predicted"/>
<evidence type="ECO:0000313" key="1">
    <source>
        <dbReference type="EMBL" id="BBL86063.1"/>
    </source>
</evidence>
<keyword evidence="2" id="KW-1185">Reference proteome</keyword>
<organism evidence="1 2">
    <name type="scientific">Paulinella micropora</name>
    <dbReference type="NCBI Taxonomy" id="1928728"/>
    <lineage>
        <taxon>Eukaryota</taxon>
        <taxon>Sar</taxon>
        <taxon>Rhizaria</taxon>
        <taxon>Cercozoa</taxon>
        <taxon>Imbricatea</taxon>
        <taxon>Silicofilosea</taxon>
        <taxon>Euglyphida</taxon>
        <taxon>Paulinellidae</taxon>
        <taxon>Paulinella</taxon>
    </lineage>
</organism>
<accession>A0A5K7W5A3</accession>
<dbReference type="EMBL" id="LC490351">
    <property type="protein sequence ID" value="BBL86063.1"/>
    <property type="molecule type" value="Genomic_DNA"/>
</dbReference>
<gene>
    <name evidence="1" type="primary">MYN1_Chr_247</name>
    <name evidence="1" type="ORF">PMYN1_Chma254</name>
</gene>
<protein>
    <submittedName>
        <fullName evidence="1">Uncharacterized protein</fullName>
    </submittedName>
</protein>
<reference evidence="1 2" key="1">
    <citation type="submission" date="2019-06" db="EMBL/GenBank/DDBJ databases">
        <title>A hidden player of endosymbiotic evolution: DNA virus triggered massive gene transfer.</title>
        <authorList>
            <person name="Matsuo M."/>
            <person name="Katahata A."/>
            <person name="Tachikawa M."/>
            <person name="Minakuchi Y."/>
            <person name="Noguchi H."/>
            <person name="Toyoda A."/>
            <person name="Fujiyama A."/>
            <person name="Suzuki Y."/>
            <person name="Satoh S."/>
            <person name="Nakayama T."/>
            <person name="Kamikawa R."/>
            <person name="Nomura M."/>
            <person name="Inagaki Y."/>
            <person name="Ishida K."/>
            <person name="Obokata J."/>
        </authorList>
    </citation>
    <scope>NUCLEOTIDE SEQUENCE [LARGE SCALE GENOMIC DNA]</scope>
    <source>
        <strain evidence="1 2">MYN1</strain>
    </source>
</reference>
<sequence length="93" mass="10573">MYTIELTTRLNPGTIVVECKEPGEAETLYKQICQCMETGIPRMIHLTCESKENKKVCVLTSEILAVQIYKGVGRSEQLPEVQISERRRAGFRV</sequence>
<dbReference type="AlphaFoldDB" id="A0A5K7W5A3"/>
<dbReference type="Proteomes" id="UP000503178">
    <property type="component" value="Chromatophore Pltd"/>
</dbReference>
<dbReference type="InterPro" id="IPR020885">
    <property type="entry name" value="UPF0367"/>
</dbReference>